<reference evidence="1 2" key="1">
    <citation type="submission" date="2018-08" db="EMBL/GenBank/DDBJ databases">
        <title>Genomic investigation of the strawberry pathogen Phytophthora fragariae indicates pathogenicity is determined by transcriptional variation in three key races.</title>
        <authorList>
            <person name="Adams T.M."/>
            <person name="Armitage A.D."/>
            <person name="Sobczyk M.K."/>
            <person name="Bates H.J."/>
            <person name="Dunwell J.M."/>
            <person name="Nellist C.F."/>
            <person name="Harrison R.J."/>
        </authorList>
    </citation>
    <scope>NUCLEOTIDE SEQUENCE [LARGE SCALE GENOMIC DNA]</scope>
    <source>
        <strain evidence="1 2">SCRP333</strain>
    </source>
</reference>
<dbReference type="Proteomes" id="UP000434957">
    <property type="component" value="Unassembled WGS sequence"/>
</dbReference>
<evidence type="ECO:0000313" key="2">
    <source>
        <dbReference type="Proteomes" id="UP000434957"/>
    </source>
</evidence>
<comment type="caution">
    <text evidence="1">The sequence shown here is derived from an EMBL/GenBank/DDBJ whole genome shotgun (WGS) entry which is preliminary data.</text>
</comment>
<organism evidence="1 2">
    <name type="scientific">Phytophthora rubi</name>
    <dbReference type="NCBI Taxonomy" id="129364"/>
    <lineage>
        <taxon>Eukaryota</taxon>
        <taxon>Sar</taxon>
        <taxon>Stramenopiles</taxon>
        <taxon>Oomycota</taxon>
        <taxon>Peronosporomycetes</taxon>
        <taxon>Peronosporales</taxon>
        <taxon>Peronosporaceae</taxon>
        <taxon>Phytophthora</taxon>
    </lineage>
</organism>
<keyword evidence="2" id="KW-1185">Reference proteome</keyword>
<dbReference type="AlphaFoldDB" id="A0A6A4CRN9"/>
<dbReference type="EMBL" id="QXFT01002731">
    <property type="protein sequence ID" value="KAE9293928.1"/>
    <property type="molecule type" value="Genomic_DNA"/>
</dbReference>
<accession>A0A6A4CRN9</accession>
<sequence length="146" mass="15899">MSSASVAEVKKATLTVLAVGGFLLLLLASSGGCSVKHFKFSFHVWHTRSCAQTHAAKRSPYLRRLYMYRSSAVASTASDWYCASARHCSTDARSDMINHSEFRAISTTIHPCARYLYSAVLGSSSSVLEALLFSAGGPPLRCWRST</sequence>
<name>A0A6A4CRN9_9STRA</name>
<evidence type="ECO:0000313" key="1">
    <source>
        <dbReference type="EMBL" id="KAE9293928.1"/>
    </source>
</evidence>
<proteinExistence type="predicted"/>
<gene>
    <name evidence="1" type="ORF">PR003_g24387</name>
</gene>
<protein>
    <submittedName>
        <fullName evidence="1">Uncharacterized protein</fullName>
    </submittedName>
</protein>